<dbReference type="AlphaFoldDB" id="A0A4Z2EAT4"/>
<dbReference type="GO" id="GO:0060234">
    <property type="term" value="P:neuroblast delamination"/>
    <property type="evidence" value="ECO:0007669"/>
    <property type="project" value="TreeGrafter"/>
</dbReference>
<dbReference type="PANTHER" id="PTHR21510:SF15">
    <property type="entry name" value="MICROTUBULE ORGANIZATION PROTEIN AKNA"/>
    <property type="match status" value="1"/>
</dbReference>
<organism evidence="2 3">
    <name type="scientific">Liparis tanakae</name>
    <name type="common">Tanaka's snailfish</name>
    <dbReference type="NCBI Taxonomy" id="230148"/>
    <lineage>
        <taxon>Eukaryota</taxon>
        <taxon>Metazoa</taxon>
        <taxon>Chordata</taxon>
        <taxon>Craniata</taxon>
        <taxon>Vertebrata</taxon>
        <taxon>Euteleostomi</taxon>
        <taxon>Actinopterygii</taxon>
        <taxon>Neopterygii</taxon>
        <taxon>Teleostei</taxon>
        <taxon>Neoteleostei</taxon>
        <taxon>Acanthomorphata</taxon>
        <taxon>Eupercaria</taxon>
        <taxon>Perciformes</taxon>
        <taxon>Cottioidei</taxon>
        <taxon>Cottales</taxon>
        <taxon>Liparidae</taxon>
        <taxon>Liparis</taxon>
    </lineage>
</organism>
<dbReference type="EMBL" id="SRLO01011210">
    <property type="protein sequence ID" value="TNN25987.1"/>
    <property type="molecule type" value="Genomic_DNA"/>
</dbReference>
<dbReference type="Proteomes" id="UP000314294">
    <property type="component" value="Unassembled WGS sequence"/>
</dbReference>
<name>A0A4Z2EAT4_9TELE</name>
<feature type="region of interest" description="Disordered" evidence="1">
    <location>
        <begin position="115"/>
        <end position="139"/>
    </location>
</feature>
<dbReference type="PANTHER" id="PTHR21510">
    <property type="entry name" value="AKNA DOMAIN-CONTAINING PROTEIN"/>
    <property type="match status" value="1"/>
</dbReference>
<feature type="compositionally biased region" description="Polar residues" evidence="1">
    <location>
        <begin position="58"/>
        <end position="76"/>
    </location>
</feature>
<dbReference type="OrthoDB" id="10035553at2759"/>
<protein>
    <submittedName>
        <fullName evidence="2">AT-hook-containing transcription factor</fullName>
    </submittedName>
</protein>
<evidence type="ECO:0000256" key="1">
    <source>
        <dbReference type="SAM" id="MobiDB-lite"/>
    </source>
</evidence>
<reference evidence="2 3" key="1">
    <citation type="submission" date="2019-03" db="EMBL/GenBank/DDBJ databases">
        <title>First draft genome of Liparis tanakae, snailfish: a comprehensive survey of snailfish specific genes.</title>
        <authorList>
            <person name="Kim W."/>
            <person name="Song I."/>
            <person name="Jeong J.-H."/>
            <person name="Kim D."/>
            <person name="Kim S."/>
            <person name="Ryu S."/>
            <person name="Song J.Y."/>
            <person name="Lee S.K."/>
        </authorList>
    </citation>
    <scope>NUCLEOTIDE SEQUENCE [LARGE SCALE GENOMIC DNA]</scope>
    <source>
        <tissue evidence="2">Muscle</tissue>
    </source>
</reference>
<comment type="caution">
    <text evidence="2">The sequence shown here is derived from an EMBL/GenBank/DDBJ whole genome shotgun (WGS) entry which is preliminary data.</text>
</comment>
<proteinExistence type="predicted"/>
<keyword evidence="3" id="KW-1185">Reference proteome</keyword>
<dbReference type="GO" id="GO:0021849">
    <property type="term" value="P:neuroblast division in subventricular zone"/>
    <property type="evidence" value="ECO:0007669"/>
    <property type="project" value="TreeGrafter"/>
</dbReference>
<dbReference type="GO" id="GO:0001837">
    <property type="term" value="P:epithelial to mesenchymal transition"/>
    <property type="evidence" value="ECO:0007669"/>
    <property type="project" value="TreeGrafter"/>
</dbReference>
<dbReference type="GO" id="GO:0005813">
    <property type="term" value="C:centrosome"/>
    <property type="evidence" value="ECO:0007669"/>
    <property type="project" value="TreeGrafter"/>
</dbReference>
<accession>A0A4Z2EAT4</accession>
<feature type="region of interest" description="Disordered" evidence="1">
    <location>
        <begin position="29"/>
        <end position="83"/>
    </location>
</feature>
<evidence type="ECO:0000313" key="2">
    <source>
        <dbReference type="EMBL" id="TNN25987.1"/>
    </source>
</evidence>
<gene>
    <name evidence="2" type="primary">AKNA_1</name>
    <name evidence="2" type="ORF">EYF80_063878</name>
</gene>
<dbReference type="InterPro" id="IPR052655">
    <property type="entry name" value="AKNA_Centrosome-Trans_reg"/>
</dbReference>
<sequence>MKPRCIRRFISVSYLPQVNLYSDPPRPGHLLQSGLTRDSSPVTALDFTRPQRAAFSSAPLQPNGHANDQRSSSATRSPDPPVGEQLAKIIYSQADRFLRQMQSFKDLLKSNRLLPSDQMKVRTTPRFKSIRRMSSSSRL</sequence>
<feature type="compositionally biased region" description="Polar residues" evidence="1">
    <location>
        <begin position="33"/>
        <end position="42"/>
    </location>
</feature>
<evidence type="ECO:0000313" key="3">
    <source>
        <dbReference type="Proteomes" id="UP000314294"/>
    </source>
</evidence>